<dbReference type="Proteomes" id="UP001208853">
    <property type="component" value="Unassembled WGS sequence"/>
</dbReference>
<organism evidence="2 3">
    <name type="scientific">Streptococcus anginosus</name>
    <dbReference type="NCBI Taxonomy" id="1328"/>
    <lineage>
        <taxon>Bacteria</taxon>
        <taxon>Bacillati</taxon>
        <taxon>Bacillota</taxon>
        <taxon>Bacilli</taxon>
        <taxon>Lactobacillales</taxon>
        <taxon>Streptococcaceae</taxon>
        <taxon>Streptococcus</taxon>
        <taxon>Streptococcus anginosus group</taxon>
    </lineage>
</organism>
<evidence type="ECO:0000313" key="1">
    <source>
        <dbReference type="EMBL" id="MCW1043042.1"/>
    </source>
</evidence>
<sequence length="83" mass="9709">MKYRKKPVVIEAVKWTGNNVKDLANFMGESQINYEIETRKMFIRTLEGIMEASVGDYIIKGVQGEFYPCKPYIFAETYEKTEE</sequence>
<evidence type="ECO:0000313" key="4">
    <source>
        <dbReference type="Proteomes" id="UP001526076"/>
    </source>
</evidence>
<dbReference type="EMBL" id="JAPAIK010000005">
    <property type="protein sequence ID" value="MCW1071727.1"/>
    <property type="molecule type" value="Genomic_DNA"/>
</dbReference>
<protein>
    <recommendedName>
        <fullName evidence="5">Phage protein</fullName>
    </recommendedName>
</protein>
<dbReference type="Proteomes" id="UP001526076">
    <property type="component" value="Unassembled WGS sequence"/>
</dbReference>
<proteinExistence type="predicted"/>
<evidence type="ECO:0008006" key="5">
    <source>
        <dbReference type="Google" id="ProtNLM"/>
    </source>
</evidence>
<dbReference type="RefSeq" id="WP_101800948.1">
    <property type="nucleotide sequence ID" value="NZ_CP118053.1"/>
</dbReference>
<gene>
    <name evidence="1" type="ORF">OJ597_11715</name>
    <name evidence="2" type="ORF">OJ930_01375</name>
</gene>
<evidence type="ECO:0000313" key="3">
    <source>
        <dbReference type="Proteomes" id="UP001208853"/>
    </source>
</evidence>
<keyword evidence="4" id="KW-1185">Reference proteome</keyword>
<dbReference type="AlphaFoldDB" id="A0AAW5TKB0"/>
<comment type="caution">
    <text evidence="2">The sequence shown here is derived from an EMBL/GenBank/DDBJ whole genome shotgun (WGS) entry which is preliminary data.</text>
</comment>
<reference evidence="2 4" key="1">
    <citation type="submission" date="2022-10" db="EMBL/GenBank/DDBJ databases">
        <title>Comparative genomic study of S. anginosus.</title>
        <authorList>
            <person name="Prasad A."/>
            <person name="Ene A."/>
            <person name="Jablonska S."/>
            <person name="Du J."/>
            <person name="Wolfe A.J."/>
            <person name="Putonti C."/>
        </authorList>
    </citation>
    <scope>NUCLEOTIDE SEQUENCE</scope>
    <source>
        <strain evidence="2">UMB6888</strain>
        <strain evidence="1 4">UMB9231</strain>
    </source>
</reference>
<accession>A0AAW5TKB0</accession>
<evidence type="ECO:0000313" key="2">
    <source>
        <dbReference type="EMBL" id="MCW1071727.1"/>
    </source>
</evidence>
<name>A0AAW5TKB0_STRAP</name>
<dbReference type="EMBL" id="JAPAHU010000089">
    <property type="protein sequence ID" value="MCW1043042.1"/>
    <property type="molecule type" value="Genomic_DNA"/>
</dbReference>